<sequence>MKQVKFRSVLLLLLIVLLGLGLALFCLRYTFRGEAWASFSANGHAYTDGVVRTGQVLDRNGTVLYDGPSGVYHEDSALRQATLHAVGDQLGNISTSALEAFQSRLIGFDPLTGTLSGGHKVYLTIDADLSRTAWEALDGRKGVAAVYNYQTGDILCMVSNPSFDPADPPEISDDDSDYEGVYLNRLLSGLYTPGSVFKVVTTAAALEQLPGVEERTFTCDGSVTIGDQVITCPYAHGEMDLSDAFARSCNGVYAQLAVELGADVLQDYARQAGLLEGFSVSGIPTVSGLFTAGSGGDLGWSGVGQYEDMVNPCAMLALMGSIASDDRAATPRLLYRETGVLGLPAAIPAKEKRAAVFTAETRQTLRDMMAHNVQETYGQSRFGDLAVCAKSGTAEVSDGAPHAWFVGFVDDNTLPLAFVVVVEHGGSGSDVAGSVAAQLLEQAQS</sequence>
<organism evidence="2 3">
    <name type="scientific">Vescimonas coprocola</name>
    <dbReference type="NCBI Taxonomy" id="2714355"/>
    <lineage>
        <taxon>Bacteria</taxon>
        <taxon>Bacillati</taxon>
        <taxon>Bacillota</taxon>
        <taxon>Clostridia</taxon>
        <taxon>Eubacteriales</taxon>
        <taxon>Oscillospiraceae</taxon>
        <taxon>Vescimonas</taxon>
    </lineage>
</organism>
<evidence type="ECO:0000313" key="2">
    <source>
        <dbReference type="EMBL" id="BCK80485.1"/>
    </source>
</evidence>
<dbReference type="SUPFAM" id="SSF56601">
    <property type="entry name" value="beta-lactamase/transpeptidase-like"/>
    <property type="match status" value="1"/>
</dbReference>
<reference evidence="2" key="1">
    <citation type="submission" date="2020-09" db="EMBL/GenBank/DDBJ databases">
        <title>New species isolated from human feces.</title>
        <authorList>
            <person name="Kitahara M."/>
            <person name="Shigeno Y."/>
            <person name="Shime M."/>
            <person name="Matsumoto Y."/>
            <person name="Nakamura S."/>
            <person name="Motooka D."/>
            <person name="Fukuoka S."/>
            <person name="Nishikawa H."/>
            <person name="Benno Y."/>
        </authorList>
    </citation>
    <scope>NUCLEOTIDE SEQUENCE</scope>
    <source>
        <strain evidence="2">MM50</strain>
    </source>
</reference>
<dbReference type="Proteomes" id="UP000681035">
    <property type="component" value="Chromosome"/>
</dbReference>
<dbReference type="InterPro" id="IPR001460">
    <property type="entry name" value="PCN-bd_Tpept"/>
</dbReference>
<feature type="domain" description="Penicillin-binding protein transpeptidase" evidence="1">
    <location>
        <begin position="142"/>
        <end position="441"/>
    </location>
</feature>
<dbReference type="InterPro" id="IPR050515">
    <property type="entry name" value="Beta-lactam/transpept"/>
</dbReference>
<dbReference type="PANTHER" id="PTHR30627">
    <property type="entry name" value="PEPTIDOGLYCAN D,D-TRANSPEPTIDASE"/>
    <property type="match status" value="1"/>
</dbReference>
<dbReference type="KEGG" id="vcop:MM50RIKEN_02480"/>
<dbReference type="GO" id="GO:0071972">
    <property type="term" value="F:peptidoglycan L,D-transpeptidase activity"/>
    <property type="evidence" value="ECO:0007669"/>
    <property type="project" value="TreeGrafter"/>
</dbReference>
<dbReference type="InterPro" id="IPR012338">
    <property type="entry name" value="Beta-lactam/transpept-like"/>
</dbReference>
<evidence type="ECO:0000313" key="3">
    <source>
        <dbReference type="Proteomes" id="UP000681035"/>
    </source>
</evidence>
<gene>
    <name evidence="2" type="ORF">MM50RIKEN_02480</name>
</gene>
<keyword evidence="3" id="KW-1185">Reference proteome</keyword>
<accession>A0A810Q1Y9</accession>
<protein>
    <recommendedName>
        <fullName evidence="1">Penicillin-binding protein transpeptidase domain-containing protein</fullName>
    </recommendedName>
</protein>
<dbReference type="Gene3D" id="3.40.710.10">
    <property type="entry name" value="DD-peptidase/beta-lactamase superfamily"/>
    <property type="match status" value="1"/>
</dbReference>
<dbReference type="Pfam" id="PF00905">
    <property type="entry name" value="Transpeptidase"/>
    <property type="match status" value="1"/>
</dbReference>
<dbReference type="RefSeq" id="WP_213541429.1">
    <property type="nucleotide sequence ID" value="NZ_AP023418.1"/>
</dbReference>
<dbReference type="GO" id="GO:0008658">
    <property type="term" value="F:penicillin binding"/>
    <property type="evidence" value="ECO:0007669"/>
    <property type="project" value="InterPro"/>
</dbReference>
<dbReference type="AlphaFoldDB" id="A0A810Q1Y9"/>
<proteinExistence type="predicted"/>
<evidence type="ECO:0000259" key="1">
    <source>
        <dbReference type="Pfam" id="PF00905"/>
    </source>
</evidence>
<dbReference type="PANTHER" id="PTHR30627:SF24">
    <property type="entry name" value="PENICILLIN-BINDING PROTEIN 4B"/>
    <property type="match status" value="1"/>
</dbReference>
<name>A0A810Q1Y9_9FIRM</name>
<dbReference type="EMBL" id="AP023418">
    <property type="protein sequence ID" value="BCK80485.1"/>
    <property type="molecule type" value="Genomic_DNA"/>
</dbReference>
<dbReference type="GO" id="GO:0005886">
    <property type="term" value="C:plasma membrane"/>
    <property type="evidence" value="ECO:0007669"/>
    <property type="project" value="TreeGrafter"/>
</dbReference>
<dbReference type="GO" id="GO:0071555">
    <property type="term" value="P:cell wall organization"/>
    <property type="evidence" value="ECO:0007669"/>
    <property type="project" value="TreeGrafter"/>
</dbReference>